<accession>A0A1C6UL53</accession>
<protein>
    <submittedName>
        <fullName evidence="2">Thioesterase domain-containing protein</fullName>
    </submittedName>
</protein>
<gene>
    <name evidence="2" type="ORF">GA0070608_1387</name>
</gene>
<dbReference type="InterPro" id="IPR001031">
    <property type="entry name" value="Thioesterase"/>
</dbReference>
<dbReference type="Pfam" id="PF00975">
    <property type="entry name" value="Thioesterase"/>
    <property type="match status" value="1"/>
</dbReference>
<dbReference type="Gene3D" id="3.40.50.1820">
    <property type="entry name" value="alpha/beta hydrolase"/>
    <property type="match status" value="1"/>
</dbReference>
<dbReference type="InterPro" id="IPR029058">
    <property type="entry name" value="AB_hydrolase_fold"/>
</dbReference>
<feature type="domain" description="Thioesterase" evidence="1">
    <location>
        <begin position="106"/>
        <end position="191"/>
    </location>
</feature>
<evidence type="ECO:0000313" key="3">
    <source>
        <dbReference type="Proteomes" id="UP000199343"/>
    </source>
</evidence>
<dbReference type="Proteomes" id="UP000199343">
    <property type="component" value="Unassembled WGS sequence"/>
</dbReference>
<name>A0A1C6UL53_9ACTN</name>
<sequence>MVVAEAMGLLQLPPTNVTLGDLGIIGAEWERIQRDLFEIFHLRVDPTALSVLTPAQLGQFIADQPINRPGPQLRLADGSGTATWLVHGADGEVSWFLKHLDGIGLPTPLIGLRAPGWYDEPTPASIEELAARYSDQVRAAQPTGPYRLAGYCAGAVIAVAMANLLESQGETVERMFFIDPDLRHEPASRRDAVMFRLHQLKRRPEPAARLLRKPATETTLAQVLERMADPRPHQDPVERVLYRGLGVVADMIGLTGGDTLTPVASTATAWFTDSYLTSIAESKDKVMAHLATMFSGGVDIRYSPSHTEIFATTEFRDWLIQYAAAETHNAAR</sequence>
<dbReference type="EMBL" id="FMIC01000002">
    <property type="protein sequence ID" value="SCL54786.1"/>
    <property type="molecule type" value="Genomic_DNA"/>
</dbReference>
<reference evidence="2 3" key="1">
    <citation type="submission" date="2016-06" db="EMBL/GenBank/DDBJ databases">
        <authorList>
            <person name="Kjaerup R.B."/>
            <person name="Dalgaard T.S."/>
            <person name="Juul-Madsen H.R."/>
        </authorList>
    </citation>
    <scope>NUCLEOTIDE SEQUENCE [LARGE SCALE GENOMIC DNA]</scope>
    <source>
        <strain evidence="2 3">DSM 43363</strain>
    </source>
</reference>
<dbReference type="STRING" id="47871.GA0070608_1387"/>
<evidence type="ECO:0000313" key="2">
    <source>
        <dbReference type="EMBL" id="SCL54786.1"/>
    </source>
</evidence>
<dbReference type="SUPFAM" id="SSF53474">
    <property type="entry name" value="alpha/beta-Hydrolases"/>
    <property type="match status" value="1"/>
</dbReference>
<proteinExistence type="predicted"/>
<dbReference type="AlphaFoldDB" id="A0A1C6UL53"/>
<evidence type="ECO:0000259" key="1">
    <source>
        <dbReference type="Pfam" id="PF00975"/>
    </source>
</evidence>
<organism evidence="2 3">
    <name type="scientific">Micromonospora peucetia</name>
    <dbReference type="NCBI Taxonomy" id="47871"/>
    <lineage>
        <taxon>Bacteria</taxon>
        <taxon>Bacillati</taxon>
        <taxon>Actinomycetota</taxon>
        <taxon>Actinomycetes</taxon>
        <taxon>Micromonosporales</taxon>
        <taxon>Micromonosporaceae</taxon>
        <taxon>Micromonospora</taxon>
    </lineage>
</organism>
<dbReference type="OrthoDB" id="2472181at2"/>